<accession>A0A0F9N6A8</accession>
<proteinExistence type="predicted"/>
<comment type="caution">
    <text evidence="1">The sequence shown here is derived from an EMBL/GenBank/DDBJ whole genome shotgun (WGS) entry which is preliminary data.</text>
</comment>
<protein>
    <submittedName>
        <fullName evidence="1">Uncharacterized protein</fullName>
    </submittedName>
</protein>
<organism evidence="1">
    <name type="scientific">marine sediment metagenome</name>
    <dbReference type="NCBI Taxonomy" id="412755"/>
    <lineage>
        <taxon>unclassified sequences</taxon>
        <taxon>metagenomes</taxon>
        <taxon>ecological metagenomes</taxon>
    </lineage>
</organism>
<reference evidence="1" key="1">
    <citation type="journal article" date="2015" name="Nature">
        <title>Complex archaea that bridge the gap between prokaryotes and eukaryotes.</title>
        <authorList>
            <person name="Spang A."/>
            <person name="Saw J.H."/>
            <person name="Jorgensen S.L."/>
            <person name="Zaremba-Niedzwiedzka K."/>
            <person name="Martijn J."/>
            <person name="Lind A.E."/>
            <person name="van Eijk R."/>
            <person name="Schleper C."/>
            <person name="Guy L."/>
            <person name="Ettema T.J."/>
        </authorList>
    </citation>
    <scope>NUCLEOTIDE SEQUENCE</scope>
</reference>
<sequence length="53" mass="6099">MNLEVENEIKAEIEKVITSEDSPVGIDAKKTHIIIINKLVEIEKRLDTLEKMH</sequence>
<evidence type="ECO:0000313" key="1">
    <source>
        <dbReference type="EMBL" id="KKM76952.1"/>
    </source>
</evidence>
<gene>
    <name evidence="1" type="ORF">LCGC14_1374890</name>
</gene>
<name>A0A0F9N6A8_9ZZZZ</name>
<dbReference type="EMBL" id="LAZR01008719">
    <property type="protein sequence ID" value="KKM76952.1"/>
    <property type="molecule type" value="Genomic_DNA"/>
</dbReference>
<dbReference type="AlphaFoldDB" id="A0A0F9N6A8"/>